<accession>A0A7W9STU8</accession>
<dbReference type="EMBL" id="JACHGW010000004">
    <property type="protein sequence ID" value="MBB6052566.1"/>
    <property type="molecule type" value="Genomic_DNA"/>
</dbReference>
<dbReference type="RefSeq" id="WP_184201829.1">
    <property type="nucleotide sequence ID" value="NZ_JACHGW010000004.1"/>
</dbReference>
<keyword evidence="3" id="KW-1185">Reference proteome</keyword>
<reference evidence="2 3" key="1">
    <citation type="submission" date="2020-08" db="EMBL/GenBank/DDBJ databases">
        <title>Genomic Encyclopedia of Type Strains, Phase IV (KMG-IV): sequencing the most valuable type-strain genomes for metagenomic binning, comparative biology and taxonomic classification.</title>
        <authorList>
            <person name="Goeker M."/>
        </authorList>
    </citation>
    <scope>NUCLEOTIDE SEQUENCE [LARGE SCALE GENOMIC DNA]</scope>
    <source>
        <strain evidence="2 3">DSM 23562</strain>
    </source>
</reference>
<dbReference type="Proteomes" id="UP000520814">
    <property type="component" value="Unassembled WGS sequence"/>
</dbReference>
<comment type="caution">
    <text evidence="2">The sequence shown here is derived from an EMBL/GenBank/DDBJ whole genome shotgun (WGS) entry which is preliminary data.</text>
</comment>
<dbReference type="AlphaFoldDB" id="A0A7W9STU8"/>
<proteinExistence type="predicted"/>
<feature type="compositionally biased region" description="Pro residues" evidence="1">
    <location>
        <begin position="31"/>
        <end position="53"/>
    </location>
</feature>
<evidence type="ECO:0000256" key="1">
    <source>
        <dbReference type="SAM" id="MobiDB-lite"/>
    </source>
</evidence>
<feature type="region of interest" description="Disordered" evidence="1">
    <location>
        <begin position="31"/>
        <end position="56"/>
    </location>
</feature>
<evidence type="ECO:0000313" key="2">
    <source>
        <dbReference type="EMBL" id="MBB6052566.1"/>
    </source>
</evidence>
<evidence type="ECO:0000313" key="3">
    <source>
        <dbReference type="Proteomes" id="UP000520814"/>
    </source>
</evidence>
<name>A0A7W9STU8_ARMRO</name>
<protein>
    <submittedName>
        <fullName evidence="2">Uncharacterized protein</fullName>
    </submittedName>
</protein>
<gene>
    <name evidence="2" type="ORF">HNQ39_004387</name>
</gene>
<organism evidence="2 3">
    <name type="scientific">Armatimonas rosea</name>
    <dbReference type="NCBI Taxonomy" id="685828"/>
    <lineage>
        <taxon>Bacteria</taxon>
        <taxon>Bacillati</taxon>
        <taxon>Armatimonadota</taxon>
        <taxon>Armatimonadia</taxon>
        <taxon>Armatimonadales</taxon>
        <taxon>Armatimonadaceae</taxon>
        <taxon>Armatimonas</taxon>
    </lineage>
</organism>
<sequence length="194" mass="19578">MGALVGCGVIGIAGLVVFLLVQRGCGTAPTPPPIAQTSPPPPAMAATPTPLPSQPGEINDPSYFSKPEALDKPVTTLFDAKSVIGLSAADLPRLLGPRSQRSGNTLTFKPKGCDEVTVQLSEGRAVAVTIYFSVGAAGPAEALQRVGIFPATPAERSSPQAAVWSGASLGVETAVVGAFSNAGRAGGWDCVGLK</sequence>